<dbReference type="InterPro" id="IPR038955">
    <property type="entry name" value="PriA/CPL1_fungi"/>
</dbReference>
<sequence length="315" mass="33063">MRGVLVFLAAVLTAANVALAQSSTFVGCYLLSVGLSFTFSSNQPSPAACRTYCFGQNNLYAFYSSQPAPIVQSTCYCSALQITSLGLSPTTGSQTACSGLSTYAMYDLRTTFVNAGCSNGGTVTLNPADSGAPTTSSGSLQSCFSFCANYLYTLATPGTLLTGLLGIWSCRCLNNPPTMTQGTTCTAGDPYLYSHPLSATGQARRRLIQDKRNHQQLMAANPYCPPGSAACNVSPDPANGYECINVYTELESCGGCRYGHYGINGTGTIGVDCTTVPGVDRHAVGCFRGECTAVRCRKGYTLENGACIRTLSLEA</sequence>
<evidence type="ECO:0000313" key="4">
    <source>
        <dbReference type="Proteomes" id="UP000827549"/>
    </source>
</evidence>
<protein>
    <submittedName>
        <fullName evidence="3">Protein priA</fullName>
    </submittedName>
</protein>
<keyword evidence="4" id="KW-1185">Reference proteome</keyword>
<proteinExistence type="predicted"/>
<dbReference type="PANTHER" id="PTHR35192:SF2">
    <property type="entry name" value="APPLE DOMAIN-CONTAINING PROTEIN"/>
    <property type="match status" value="1"/>
</dbReference>
<feature type="chain" id="PRO_5042012798" evidence="1">
    <location>
        <begin position="21"/>
        <end position="315"/>
    </location>
</feature>
<dbReference type="RefSeq" id="XP_062626489.1">
    <property type="nucleotide sequence ID" value="XM_062770505.1"/>
</dbReference>
<dbReference type="GeneID" id="87807217"/>
<dbReference type="PROSITE" id="PS51257">
    <property type="entry name" value="PROKAR_LIPOPROTEIN"/>
    <property type="match status" value="1"/>
</dbReference>
<name>A0AAF1BHL6_9TREE</name>
<evidence type="ECO:0000256" key="1">
    <source>
        <dbReference type="SAM" id="SignalP"/>
    </source>
</evidence>
<feature type="signal peptide" evidence="1">
    <location>
        <begin position="1"/>
        <end position="20"/>
    </location>
</feature>
<reference evidence="3" key="1">
    <citation type="submission" date="2023-10" db="EMBL/GenBank/DDBJ databases">
        <authorList>
            <person name="Noh H."/>
        </authorList>
    </citation>
    <scope>NUCLEOTIDE SEQUENCE</scope>
    <source>
        <strain evidence="3">DUCC4014</strain>
    </source>
</reference>
<dbReference type="PANTHER" id="PTHR35192">
    <property type="entry name" value="PROTEIN, PUTATIVE-RELATED"/>
    <property type="match status" value="1"/>
</dbReference>
<dbReference type="EMBL" id="CP086716">
    <property type="protein sequence ID" value="WOO80457.1"/>
    <property type="molecule type" value="Genomic_DNA"/>
</dbReference>
<evidence type="ECO:0000259" key="2">
    <source>
        <dbReference type="Pfam" id="PF21671"/>
    </source>
</evidence>
<evidence type="ECO:0000313" key="3">
    <source>
        <dbReference type="EMBL" id="WOO80457.1"/>
    </source>
</evidence>
<dbReference type="AlphaFoldDB" id="A0AAF1BHL6"/>
<dbReference type="InterPro" id="IPR048661">
    <property type="entry name" value="CPL1-like"/>
</dbReference>
<accession>A0AAF1BHL6</accession>
<dbReference type="Proteomes" id="UP000827549">
    <property type="component" value="Chromosome 3"/>
</dbReference>
<feature type="domain" description="Protein CPL1-like" evidence="2">
    <location>
        <begin position="241"/>
        <end position="304"/>
    </location>
</feature>
<organism evidence="3 4">
    <name type="scientific">Vanrija pseudolonga</name>
    <dbReference type="NCBI Taxonomy" id="143232"/>
    <lineage>
        <taxon>Eukaryota</taxon>
        <taxon>Fungi</taxon>
        <taxon>Dikarya</taxon>
        <taxon>Basidiomycota</taxon>
        <taxon>Agaricomycotina</taxon>
        <taxon>Tremellomycetes</taxon>
        <taxon>Trichosporonales</taxon>
        <taxon>Trichosporonaceae</taxon>
        <taxon>Vanrija</taxon>
    </lineage>
</organism>
<gene>
    <name evidence="3" type="primary">priA_5</name>
    <name evidence="3" type="ORF">LOC62_03G003976</name>
</gene>
<keyword evidence="1" id="KW-0732">Signal</keyword>
<dbReference type="Pfam" id="PF21671">
    <property type="entry name" value="CPL1-like"/>
    <property type="match status" value="1"/>
</dbReference>